<dbReference type="VEuPathDB" id="AmoebaDB:NfTy_050120"/>
<dbReference type="PROSITE" id="PS51257">
    <property type="entry name" value="PROKAR_LIPOPROTEIN"/>
    <property type="match status" value="1"/>
</dbReference>
<dbReference type="VEuPathDB" id="AmoebaDB:NF0013780"/>
<accession>A0A6A5BZ66</accession>
<protein>
    <submittedName>
        <fullName evidence="2">Uncharacterized protein</fullName>
    </submittedName>
</protein>
<comment type="caution">
    <text evidence="2">The sequence shown here is derived from an EMBL/GenBank/DDBJ whole genome shotgun (WGS) entry which is preliminary data.</text>
</comment>
<keyword evidence="3" id="KW-1185">Reference proteome</keyword>
<dbReference type="VEuPathDB" id="AmoebaDB:FDP41_000994"/>
<evidence type="ECO:0000256" key="1">
    <source>
        <dbReference type="SAM" id="MobiDB-lite"/>
    </source>
</evidence>
<dbReference type="EMBL" id="VFQX01000022">
    <property type="protein sequence ID" value="KAF0979841.1"/>
    <property type="molecule type" value="Genomic_DNA"/>
</dbReference>
<evidence type="ECO:0000313" key="2">
    <source>
        <dbReference type="EMBL" id="KAF0979841.1"/>
    </source>
</evidence>
<evidence type="ECO:0000313" key="3">
    <source>
        <dbReference type="Proteomes" id="UP000444721"/>
    </source>
</evidence>
<dbReference type="RefSeq" id="XP_044564554.1">
    <property type="nucleotide sequence ID" value="XM_044713952.1"/>
</dbReference>
<dbReference type="Pfam" id="PF11227">
    <property type="entry name" value="DUF3025"/>
    <property type="match status" value="1"/>
</dbReference>
<dbReference type="AlphaFoldDB" id="A0A6A5BZ66"/>
<feature type="compositionally biased region" description="Low complexity" evidence="1">
    <location>
        <begin position="55"/>
        <end position="76"/>
    </location>
</feature>
<proteinExistence type="predicted"/>
<reference evidence="2 3" key="1">
    <citation type="journal article" date="2019" name="Sci. Rep.">
        <title>Nanopore sequencing improves the draft genome of the human pathogenic amoeba Naegleria fowleri.</title>
        <authorList>
            <person name="Liechti N."/>
            <person name="Schurch N."/>
            <person name="Bruggmann R."/>
            <person name="Wittwer M."/>
        </authorList>
    </citation>
    <scope>NUCLEOTIDE SEQUENCE [LARGE SCALE GENOMIC DNA]</scope>
    <source>
        <strain evidence="2 3">ATCC 30894</strain>
    </source>
</reference>
<sequence>MTHRRWKTLPCRMMMNGVINTVVSCYPHGTIHRKRHALVILSFLGNTWFQTAATNPSNRCRSLSSSLSPTSTTANSRRQNDLALQELRENEFARIRRQTIHSLPFRNIWPFLNYYENRLKKDLNEDDHHDHNENHTIVFQKPLKVEYFNELLHSLNIPNMTCPTRNVNSNGINFHEEGWFYKLQFVDQEYLLNTCTKEKLQESFWYERHIYSTSQIPTRFNNLHDFYGHLIWLMFPKTKRLFNKLHLEHMKSPSSNTVKERSPLQNFLTLFDECGVVVFIEESSFEELKNLLYGMQFKKLFWNHRARVESQMIFTIFGHSIFDTLTQHPYIGYTTKCVALPLSSSIYANLYDKYRPENVYQHQSLITMKTHVWSVMDDLLLDAFSNSKYGINLHNTKSLRPLPLLGIPNYWNPQTESFYDNEKYFRKPKDSHPVE</sequence>
<feature type="region of interest" description="Disordered" evidence="1">
    <location>
        <begin position="55"/>
        <end position="80"/>
    </location>
</feature>
<organism evidence="2 3">
    <name type="scientific">Naegleria fowleri</name>
    <name type="common">Brain eating amoeba</name>
    <dbReference type="NCBI Taxonomy" id="5763"/>
    <lineage>
        <taxon>Eukaryota</taxon>
        <taxon>Discoba</taxon>
        <taxon>Heterolobosea</taxon>
        <taxon>Tetramitia</taxon>
        <taxon>Eutetramitia</taxon>
        <taxon>Vahlkampfiidae</taxon>
        <taxon>Naegleria</taxon>
    </lineage>
</organism>
<dbReference type="GeneID" id="68108212"/>
<dbReference type="InterPro" id="IPR021390">
    <property type="entry name" value="DUF3025"/>
</dbReference>
<dbReference type="Proteomes" id="UP000444721">
    <property type="component" value="Unassembled WGS sequence"/>
</dbReference>
<gene>
    <name evidence="2" type="ORF">FDP41_000994</name>
</gene>
<name>A0A6A5BZ66_NAEFO</name>
<dbReference type="OrthoDB" id="10371045at2759"/>